<dbReference type="Pfam" id="PF00520">
    <property type="entry name" value="Ion_trans"/>
    <property type="match status" value="1"/>
</dbReference>
<keyword evidence="11" id="KW-0407">Ion channel</keyword>
<dbReference type="GO" id="GO:0001508">
    <property type="term" value="P:action potential"/>
    <property type="evidence" value="ECO:0007669"/>
    <property type="project" value="TreeGrafter"/>
</dbReference>
<keyword evidence="5" id="KW-0631">Potassium channel</keyword>
<evidence type="ECO:0000256" key="7">
    <source>
        <dbReference type="ARBA" id="ARBA00022958"/>
    </source>
</evidence>
<evidence type="ECO:0000256" key="5">
    <source>
        <dbReference type="ARBA" id="ARBA00022826"/>
    </source>
</evidence>
<keyword evidence="7" id="KW-0630">Potassium</keyword>
<dbReference type="FunFam" id="1.10.287.70:FF:000028">
    <property type="entry name" value="potassium voltage-gated channel subfamily D member 3"/>
    <property type="match status" value="1"/>
</dbReference>
<feature type="transmembrane region" description="Helical" evidence="12">
    <location>
        <begin position="373"/>
        <end position="393"/>
    </location>
</feature>
<evidence type="ECO:0000256" key="4">
    <source>
        <dbReference type="ARBA" id="ARBA00022692"/>
    </source>
</evidence>
<dbReference type="PANTHER" id="PTHR11537:SF254">
    <property type="entry name" value="POTASSIUM VOLTAGE-GATED CHANNEL PROTEIN SHAB"/>
    <property type="match status" value="1"/>
</dbReference>
<dbReference type="EMBL" id="NEDP02076621">
    <property type="protein sequence ID" value="OWF36419.1"/>
    <property type="molecule type" value="Genomic_DNA"/>
</dbReference>
<dbReference type="Gene3D" id="1.10.287.70">
    <property type="match status" value="1"/>
</dbReference>
<dbReference type="Pfam" id="PF02214">
    <property type="entry name" value="BTB_2"/>
    <property type="match status" value="1"/>
</dbReference>
<dbReference type="Gene3D" id="1.20.120.350">
    <property type="entry name" value="Voltage-gated potassium channels. Chain C"/>
    <property type="match status" value="1"/>
</dbReference>
<dbReference type="InterPro" id="IPR000210">
    <property type="entry name" value="BTB/POZ_dom"/>
</dbReference>
<dbReference type="SUPFAM" id="SSF81324">
    <property type="entry name" value="Voltage-gated potassium channels"/>
    <property type="match status" value="1"/>
</dbReference>
<evidence type="ECO:0000259" key="13">
    <source>
        <dbReference type="SMART" id="SM00225"/>
    </source>
</evidence>
<feature type="domain" description="BTB" evidence="13">
    <location>
        <begin position="2"/>
        <end position="102"/>
    </location>
</feature>
<dbReference type="SMART" id="SM00225">
    <property type="entry name" value="BTB"/>
    <property type="match status" value="1"/>
</dbReference>
<dbReference type="SUPFAM" id="SSF54695">
    <property type="entry name" value="POZ domain"/>
    <property type="match status" value="1"/>
</dbReference>
<evidence type="ECO:0000256" key="12">
    <source>
        <dbReference type="SAM" id="Phobius"/>
    </source>
</evidence>
<evidence type="ECO:0000256" key="10">
    <source>
        <dbReference type="ARBA" id="ARBA00023136"/>
    </source>
</evidence>
<feature type="transmembrane region" description="Helical" evidence="12">
    <location>
        <begin position="315"/>
        <end position="336"/>
    </location>
</feature>
<dbReference type="PRINTS" id="PR01491">
    <property type="entry name" value="KVCHANNEL"/>
</dbReference>
<evidence type="ECO:0000256" key="2">
    <source>
        <dbReference type="ARBA" id="ARBA00022448"/>
    </source>
</evidence>
<evidence type="ECO:0000256" key="11">
    <source>
        <dbReference type="ARBA" id="ARBA00023303"/>
    </source>
</evidence>
<protein>
    <submittedName>
        <fullName evidence="14">Potassium voltage-gated channel protein Shaw</fullName>
    </submittedName>
</protein>
<organism evidence="14 15">
    <name type="scientific">Mizuhopecten yessoensis</name>
    <name type="common">Japanese scallop</name>
    <name type="synonym">Patinopecten yessoensis</name>
    <dbReference type="NCBI Taxonomy" id="6573"/>
    <lineage>
        <taxon>Eukaryota</taxon>
        <taxon>Metazoa</taxon>
        <taxon>Spiralia</taxon>
        <taxon>Lophotrochozoa</taxon>
        <taxon>Mollusca</taxon>
        <taxon>Bivalvia</taxon>
        <taxon>Autobranchia</taxon>
        <taxon>Pteriomorphia</taxon>
        <taxon>Pectinida</taxon>
        <taxon>Pectinoidea</taxon>
        <taxon>Pectinidae</taxon>
        <taxon>Mizuhopecten</taxon>
    </lineage>
</organism>
<dbReference type="InterPro" id="IPR003974">
    <property type="entry name" value="K_chnl_volt-dep_Kv3"/>
</dbReference>
<dbReference type="PANTHER" id="PTHR11537">
    <property type="entry name" value="VOLTAGE-GATED POTASSIUM CHANNEL"/>
    <property type="match status" value="1"/>
</dbReference>
<comment type="caution">
    <text evidence="14">The sequence shown here is derived from an EMBL/GenBank/DDBJ whole genome shotgun (WGS) entry which is preliminary data.</text>
</comment>
<proteinExistence type="predicted"/>
<keyword evidence="3" id="KW-0633">Potassium transport</keyword>
<keyword evidence="9" id="KW-0406">Ion transport</keyword>
<dbReference type="GO" id="GO:0051260">
    <property type="term" value="P:protein homooligomerization"/>
    <property type="evidence" value="ECO:0007669"/>
    <property type="project" value="InterPro"/>
</dbReference>
<evidence type="ECO:0000256" key="6">
    <source>
        <dbReference type="ARBA" id="ARBA00022882"/>
    </source>
</evidence>
<feature type="transmembrane region" description="Helical" evidence="12">
    <location>
        <begin position="156"/>
        <end position="174"/>
    </location>
</feature>
<dbReference type="InterPro" id="IPR003131">
    <property type="entry name" value="T1-type_BTB"/>
</dbReference>
<feature type="transmembrane region" description="Helical" evidence="12">
    <location>
        <begin position="273"/>
        <end position="295"/>
    </location>
</feature>
<dbReference type="PRINTS" id="PR00169">
    <property type="entry name" value="KCHANNEL"/>
</dbReference>
<evidence type="ECO:0000256" key="9">
    <source>
        <dbReference type="ARBA" id="ARBA00023065"/>
    </source>
</evidence>
<gene>
    <name evidence="14" type="ORF">KP79_PYT03199</name>
</gene>
<dbReference type="GO" id="GO:0008076">
    <property type="term" value="C:voltage-gated potassium channel complex"/>
    <property type="evidence" value="ECO:0007669"/>
    <property type="project" value="InterPro"/>
</dbReference>
<dbReference type="InterPro" id="IPR028325">
    <property type="entry name" value="VG_K_chnl"/>
</dbReference>
<keyword evidence="2" id="KW-0813">Transport</keyword>
<keyword evidence="8 12" id="KW-1133">Transmembrane helix</keyword>
<dbReference type="OrthoDB" id="10025005at2759"/>
<dbReference type="PRINTS" id="PR01498">
    <property type="entry name" value="SHAWCHANNEL"/>
</dbReference>
<keyword evidence="4 12" id="KW-0812">Transmembrane</keyword>
<sequence>MEVMKINLRGTVFITSHKKLQSYPDTTLASLTHLSENYNTEKDEYFFDRNPSGFHNVLDFYSTGKLHMSYTTCAESFREELAFWGIPLKSVNKCCWKTLYQLDEDMDVLEKILVRLRCGREESHPDNSSSTTQLHRLRVRIWRLLTDFQSSKMAKVLHFLLALVMSISILTYSLQTLKQFRVDRHDDNKLDSNTSSAKIRLIWNTSPHPSLVALDVISNGILTLEFALRICTCPSLKTFWRSLLNIIDLLSCVGIWLNLSFERVHDSLQFGPLWIISCVFGFLYSFRILRVLRLVRHNCGMQILYLSIKSSSRELCLLACAFGCFVIIFAGFIYVAELQANTFSDLFVSMWWSVITMTTVGYGDHVPSTDTGYVVGTLCTLVGILLIALPVAITSSNFHDFYKFNKYRHRHLLLSEKRTGLCSKPNICCSVKVKPIDIDRHVAFK</sequence>
<reference evidence="14 15" key="1">
    <citation type="journal article" date="2017" name="Nat. Ecol. Evol.">
        <title>Scallop genome provides insights into evolution of bilaterian karyotype and development.</title>
        <authorList>
            <person name="Wang S."/>
            <person name="Zhang J."/>
            <person name="Jiao W."/>
            <person name="Li J."/>
            <person name="Xun X."/>
            <person name="Sun Y."/>
            <person name="Guo X."/>
            <person name="Huan P."/>
            <person name="Dong B."/>
            <person name="Zhang L."/>
            <person name="Hu X."/>
            <person name="Sun X."/>
            <person name="Wang J."/>
            <person name="Zhao C."/>
            <person name="Wang Y."/>
            <person name="Wang D."/>
            <person name="Huang X."/>
            <person name="Wang R."/>
            <person name="Lv J."/>
            <person name="Li Y."/>
            <person name="Zhang Z."/>
            <person name="Liu B."/>
            <person name="Lu W."/>
            <person name="Hui Y."/>
            <person name="Liang J."/>
            <person name="Zhou Z."/>
            <person name="Hou R."/>
            <person name="Li X."/>
            <person name="Liu Y."/>
            <person name="Li H."/>
            <person name="Ning X."/>
            <person name="Lin Y."/>
            <person name="Zhao L."/>
            <person name="Xing Q."/>
            <person name="Dou J."/>
            <person name="Li Y."/>
            <person name="Mao J."/>
            <person name="Guo H."/>
            <person name="Dou H."/>
            <person name="Li T."/>
            <person name="Mu C."/>
            <person name="Jiang W."/>
            <person name="Fu Q."/>
            <person name="Fu X."/>
            <person name="Miao Y."/>
            <person name="Liu J."/>
            <person name="Yu Q."/>
            <person name="Li R."/>
            <person name="Liao H."/>
            <person name="Li X."/>
            <person name="Kong Y."/>
            <person name="Jiang Z."/>
            <person name="Chourrout D."/>
            <person name="Li R."/>
            <person name="Bao Z."/>
        </authorList>
    </citation>
    <scope>NUCLEOTIDE SEQUENCE [LARGE SCALE GENOMIC DNA]</scope>
    <source>
        <strain evidence="14 15">PY_sf001</strain>
    </source>
</reference>
<evidence type="ECO:0000313" key="14">
    <source>
        <dbReference type="EMBL" id="OWF36419.1"/>
    </source>
</evidence>
<evidence type="ECO:0000256" key="1">
    <source>
        <dbReference type="ARBA" id="ARBA00004141"/>
    </source>
</evidence>
<dbReference type="InterPro" id="IPR027359">
    <property type="entry name" value="Volt_channel_dom_sf"/>
</dbReference>
<name>A0A210PIW1_MIZYE</name>
<dbReference type="InterPro" id="IPR011333">
    <property type="entry name" value="SKP1/BTB/POZ_sf"/>
</dbReference>
<dbReference type="Proteomes" id="UP000242188">
    <property type="component" value="Unassembled WGS sequence"/>
</dbReference>
<accession>A0A210PIW1</accession>
<keyword evidence="10 12" id="KW-0472">Membrane</keyword>
<dbReference type="GO" id="GO:0005249">
    <property type="term" value="F:voltage-gated potassium channel activity"/>
    <property type="evidence" value="ECO:0007669"/>
    <property type="project" value="InterPro"/>
</dbReference>
<evidence type="ECO:0000256" key="3">
    <source>
        <dbReference type="ARBA" id="ARBA00022538"/>
    </source>
</evidence>
<keyword evidence="15" id="KW-1185">Reference proteome</keyword>
<keyword evidence="6" id="KW-0851">Voltage-gated channel</keyword>
<dbReference type="STRING" id="6573.A0A210PIW1"/>
<dbReference type="CDD" id="cd18317">
    <property type="entry name" value="BTB_POZ_Kv"/>
    <property type="match status" value="1"/>
</dbReference>
<evidence type="ECO:0000256" key="8">
    <source>
        <dbReference type="ARBA" id="ARBA00022989"/>
    </source>
</evidence>
<feature type="transmembrane region" description="Helical" evidence="12">
    <location>
        <begin position="243"/>
        <end position="261"/>
    </location>
</feature>
<dbReference type="AlphaFoldDB" id="A0A210PIW1"/>
<evidence type="ECO:0000313" key="15">
    <source>
        <dbReference type="Proteomes" id="UP000242188"/>
    </source>
</evidence>
<comment type="subcellular location">
    <subcellularLocation>
        <location evidence="1">Membrane</location>
        <topology evidence="1">Multi-pass membrane protein</topology>
    </subcellularLocation>
</comment>
<dbReference type="InterPro" id="IPR005821">
    <property type="entry name" value="Ion_trans_dom"/>
</dbReference>
<dbReference type="InterPro" id="IPR003968">
    <property type="entry name" value="K_chnl_volt-dep_Kv"/>
</dbReference>
<dbReference type="Gene3D" id="3.30.710.10">
    <property type="entry name" value="Potassium Channel Kv1.1, Chain A"/>
    <property type="match status" value="1"/>
</dbReference>